<dbReference type="GO" id="GO:0032259">
    <property type="term" value="P:methylation"/>
    <property type="evidence" value="ECO:0007669"/>
    <property type="project" value="UniProtKB-KW"/>
</dbReference>
<dbReference type="InterPro" id="IPR002052">
    <property type="entry name" value="DNA_methylase_N6_adenine_CS"/>
</dbReference>
<sequence>MADLSGDGPGSARAALAAAAARFGFSETARLDAELLLAHALGITRERLLLTLGDQRVPASFADLVARRERHEPIAYITGTRAFWTIDLDVAPGVLIPRPDSETLIEAAVDHFRGGTGPRTILDLGTGSGALLLAALDQWPAATGIGIDASPPALAIARRNADRIAPGRAEIQAGGWGGTGARFDLILCNPPYVACGETLPDEVTRFEPASALFAGADGLDDYRAIAPLLAQQIALSGAACFEIGSSQAEAAGALFAAAGLSVSVRRDLAGRDRCLLVTP</sequence>
<dbReference type="OrthoDB" id="9800643at2"/>
<comment type="function">
    <text evidence="5">Methylates the class 1 translation termination release factors RF1/PrfA and RF2/PrfB on the glutamine residue of the universally conserved GGQ motif.</text>
</comment>
<dbReference type="RefSeq" id="WP_088335403.1">
    <property type="nucleotide sequence ID" value="NZ_NBBJ01000009.1"/>
</dbReference>
<evidence type="ECO:0000313" key="8">
    <source>
        <dbReference type="EMBL" id="OWK27772.1"/>
    </source>
</evidence>
<protein>
    <recommendedName>
        <fullName evidence="5">Release factor glutamine methyltransferase</fullName>
        <shortName evidence="5">RF MTase</shortName>
        <ecNumber evidence="5">2.1.1.297</ecNumber>
    </recommendedName>
    <alternativeName>
        <fullName evidence="5">N5-glutamine methyltransferase PrmC</fullName>
    </alternativeName>
    <alternativeName>
        <fullName evidence="5">Protein-(glutamine-N5) MTase PrmC</fullName>
    </alternativeName>
    <alternativeName>
        <fullName evidence="5">Protein-glutamine N-methyltransferase PrmC</fullName>
    </alternativeName>
</protein>
<gene>
    <name evidence="5 8" type="primary">prmC</name>
    <name evidence="8" type="ORF">SPMU_33160</name>
</gene>
<evidence type="ECO:0000256" key="5">
    <source>
        <dbReference type="HAMAP-Rule" id="MF_02126"/>
    </source>
</evidence>
<reference evidence="8 9" key="1">
    <citation type="submission" date="2017-03" db="EMBL/GenBank/DDBJ databases">
        <title>Genome sequence of Sphingomonas mucosissima DSM 17494.</title>
        <authorList>
            <person name="Poehlein A."/>
            <person name="Wuebbeler J.H."/>
            <person name="Steinbuechel A."/>
            <person name="Daniel R."/>
        </authorList>
    </citation>
    <scope>NUCLEOTIDE SEQUENCE [LARGE SCALE GENOMIC DNA]</scope>
    <source>
        <strain evidence="8 9">DSM 17494</strain>
    </source>
</reference>
<dbReference type="GO" id="GO:0003676">
    <property type="term" value="F:nucleic acid binding"/>
    <property type="evidence" value="ECO:0007669"/>
    <property type="project" value="InterPro"/>
</dbReference>
<organism evidence="8 9">
    <name type="scientific">Sphingomonas mucosissima</name>
    <dbReference type="NCBI Taxonomy" id="370959"/>
    <lineage>
        <taxon>Bacteria</taxon>
        <taxon>Pseudomonadati</taxon>
        <taxon>Pseudomonadota</taxon>
        <taxon>Alphaproteobacteria</taxon>
        <taxon>Sphingomonadales</taxon>
        <taxon>Sphingomonadaceae</taxon>
        <taxon>Sphingomonas</taxon>
    </lineage>
</organism>
<dbReference type="InterPro" id="IPR050320">
    <property type="entry name" value="N5-glutamine_MTase"/>
</dbReference>
<dbReference type="Pfam" id="PF17827">
    <property type="entry name" value="PrmC_N"/>
    <property type="match status" value="1"/>
</dbReference>
<feature type="binding site" evidence="5">
    <location>
        <begin position="125"/>
        <end position="129"/>
    </location>
    <ligand>
        <name>S-adenosyl-L-methionine</name>
        <dbReference type="ChEBI" id="CHEBI:59789"/>
    </ligand>
</feature>
<dbReference type="PANTHER" id="PTHR18895">
    <property type="entry name" value="HEMK METHYLTRANSFERASE"/>
    <property type="match status" value="1"/>
</dbReference>
<dbReference type="GO" id="GO:0102559">
    <property type="term" value="F:peptide chain release factor N(5)-glutamine methyltransferase activity"/>
    <property type="evidence" value="ECO:0007669"/>
    <property type="project" value="UniProtKB-EC"/>
</dbReference>
<evidence type="ECO:0000259" key="7">
    <source>
        <dbReference type="Pfam" id="PF17827"/>
    </source>
</evidence>
<accession>A0A245ZDN3</accession>
<keyword evidence="9" id="KW-1185">Reference proteome</keyword>
<comment type="similarity">
    <text evidence="5">Belongs to the protein N5-glutamine methyltransferase family. PrmC subfamily.</text>
</comment>
<dbReference type="HAMAP" id="MF_02126">
    <property type="entry name" value="RF_methyltr_PrmC"/>
    <property type="match status" value="1"/>
</dbReference>
<name>A0A245ZDN3_9SPHN</name>
<evidence type="ECO:0000259" key="6">
    <source>
        <dbReference type="Pfam" id="PF05175"/>
    </source>
</evidence>
<feature type="binding site" evidence="5">
    <location>
        <position position="148"/>
    </location>
    <ligand>
        <name>S-adenosyl-L-methionine</name>
        <dbReference type="ChEBI" id="CHEBI:59789"/>
    </ligand>
</feature>
<evidence type="ECO:0000256" key="4">
    <source>
        <dbReference type="ARBA" id="ARBA00048391"/>
    </source>
</evidence>
<dbReference type="InterPro" id="IPR007848">
    <property type="entry name" value="Small_mtfrase_dom"/>
</dbReference>
<dbReference type="EMBL" id="NBBJ01000009">
    <property type="protein sequence ID" value="OWK27772.1"/>
    <property type="molecule type" value="Genomic_DNA"/>
</dbReference>
<keyword evidence="3 5" id="KW-0949">S-adenosyl-L-methionine</keyword>
<dbReference type="PANTHER" id="PTHR18895:SF74">
    <property type="entry name" value="MTRF1L RELEASE FACTOR GLUTAMINE METHYLTRANSFERASE"/>
    <property type="match status" value="1"/>
</dbReference>
<dbReference type="InterPro" id="IPR040758">
    <property type="entry name" value="PrmC_N"/>
</dbReference>
<dbReference type="Pfam" id="PF05175">
    <property type="entry name" value="MTS"/>
    <property type="match status" value="1"/>
</dbReference>
<evidence type="ECO:0000256" key="1">
    <source>
        <dbReference type="ARBA" id="ARBA00022603"/>
    </source>
</evidence>
<dbReference type="AlphaFoldDB" id="A0A245ZDN3"/>
<feature type="binding site" evidence="5">
    <location>
        <begin position="189"/>
        <end position="192"/>
    </location>
    <ligand>
        <name>substrate</name>
    </ligand>
</feature>
<dbReference type="PROSITE" id="PS00092">
    <property type="entry name" value="N6_MTASE"/>
    <property type="match status" value="1"/>
</dbReference>
<feature type="domain" description="Methyltransferase small" evidence="6">
    <location>
        <begin position="119"/>
        <end position="201"/>
    </location>
</feature>
<dbReference type="EC" id="2.1.1.297" evidence="5"/>
<evidence type="ECO:0000256" key="3">
    <source>
        <dbReference type="ARBA" id="ARBA00022691"/>
    </source>
</evidence>
<dbReference type="NCBIfam" id="TIGR00536">
    <property type="entry name" value="hemK_fam"/>
    <property type="match status" value="1"/>
</dbReference>
<evidence type="ECO:0000256" key="2">
    <source>
        <dbReference type="ARBA" id="ARBA00022679"/>
    </source>
</evidence>
<dbReference type="Gene3D" id="1.10.8.10">
    <property type="entry name" value="DNA helicase RuvA subunit, C-terminal domain"/>
    <property type="match status" value="1"/>
</dbReference>
<dbReference type="InterPro" id="IPR029063">
    <property type="entry name" value="SAM-dependent_MTases_sf"/>
</dbReference>
<feature type="binding site" evidence="5">
    <location>
        <position position="189"/>
    </location>
    <ligand>
        <name>S-adenosyl-L-methionine</name>
        <dbReference type="ChEBI" id="CHEBI:59789"/>
    </ligand>
</feature>
<dbReference type="SUPFAM" id="SSF53335">
    <property type="entry name" value="S-adenosyl-L-methionine-dependent methyltransferases"/>
    <property type="match status" value="1"/>
</dbReference>
<comment type="catalytic activity">
    <reaction evidence="4 5">
        <text>L-glutaminyl-[peptide chain release factor] + S-adenosyl-L-methionine = N(5)-methyl-L-glutaminyl-[peptide chain release factor] + S-adenosyl-L-homocysteine + H(+)</text>
        <dbReference type="Rhea" id="RHEA:42896"/>
        <dbReference type="Rhea" id="RHEA-COMP:10271"/>
        <dbReference type="Rhea" id="RHEA-COMP:10272"/>
        <dbReference type="ChEBI" id="CHEBI:15378"/>
        <dbReference type="ChEBI" id="CHEBI:30011"/>
        <dbReference type="ChEBI" id="CHEBI:57856"/>
        <dbReference type="ChEBI" id="CHEBI:59789"/>
        <dbReference type="ChEBI" id="CHEBI:61891"/>
        <dbReference type="EC" id="2.1.1.297"/>
    </reaction>
</comment>
<evidence type="ECO:0000313" key="9">
    <source>
        <dbReference type="Proteomes" id="UP000197783"/>
    </source>
</evidence>
<feature type="domain" description="Release factor glutamine methyltransferase N-terminal" evidence="7">
    <location>
        <begin position="15"/>
        <end position="79"/>
    </location>
</feature>
<dbReference type="CDD" id="cd02440">
    <property type="entry name" value="AdoMet_MTases"/>
    <property type="match status" value="1"/>
</dbReference>
<dbReference type="Proteomes" id="UP000197783">
    <property type="component" value="Unassembled WGS sequence"/>
</dbReference>
<dbReference type="InterPro" id="IPR004556">
    <property type="entry name" value="HemK-like"/>
</dbReference>
<proteinExistence type="inferred from homology"/>
<dbReference type="NCBIfam" id="TIGR03534">
    <property type="entry name" value="RF_mod_PrmC"/>
    <property type="match status" value="1"/>
</dbReference>
<feature type="binding site" evidence="5">
    <location>
        <position position="176"/>
    </location>
    <ligand>
        <name>S-adenosyl-L-methionine</name>
        <dbReference type="ChEBI" id="CHEBI:59789"/>
    </ligand>
</feature>
<keyword evidence="2 5" id="KW-0808">Transferase</keyword>
<dbReference type="Gene3D" id="3.40.50.150">
    <property type="entry name" value="Vaccinia Virus protein VP39"/>
    <property type="match status" value="1"/>
</dbReference>
<dbReference type="InterPro" id="IPR019874">
    <property type="entry name" value="RF_methyltr_PrmC"/>
</dbReference>
<comment type="caution">
    <text evidence="8">The sequence shown here is derived from an EMBL/GenBank/DDBJ whole genome shotgun (WGS) entry which is preliminary data.</text>
</comment>
<keyword evidence="1 5" id="KW-0489">Methyltransferase</keyword>